<keyword evidence="3" id="KW-0378">Hydrolase</keyword>
<dbReference type="GO" id="GO:0004170">
    <property type="term" value="F:dUTP diphosphatase activity"/>
    <property type="evidence" value="ECO:0007669"/>
    <property type="project" value="UniProtKB-EC"/>
</dbReference>
<dbReference type="EC" id="3.6.1.23" evidence="2"/>
<dbReference type="NCBIfam" id="NF001862">
    <property type="entry name" value="PRK00601.1"/>
    <property type="match status" value="1"/>
</dbReference>
<accession>A0A2A9HIA2</accession>
<evidence type="ECO:0000256" key="1">
    <source>
        <dbReference type="ARBA" id="ARBA00006581"/>
    </source>
</evidence>
<keyword evidence="4" id="KW-0546">Nucleotide metabolism</keyword>
<dbReference type="Gene3D" id="2.70.40.10">
    <property type="match status" value="1"/>
</dbReference>
<dbReference type="CDD" id="cd07557">
    <property type="entry name" value="trimeric_dUTPase"/>
    <property type="match status" value="1"/>
</dbReference>
<evidence type="ECO:0000256" key="5">
    <source>
        <dbReference type="ARBA" id="ARBA00047686"/>
    </source>
</evidence>
<evidence type="ECO:0000313" key="8">
    <source>
        <dbReference type="Proteomes" id="UP000223071"/>
    </source>
</evidence>
<dbReference type="AlphaFoldDB" id="A0A2A9HIA2"/>
<dbReference type="PANTHER" id="PTHR11241">
    <property type="entry name" value="DEOXYURIDINE 5'-TRIPHOSPHATE NUCLEOTIDOHYDROLASE"/>
    <property type="match status" value="1"/>
</dbReference>
<dbReference type="GO" id="GO:0046081">
    <property type="term" value="P:dUTP catabolic process"/>
    <property type="evidence" value="ECO:0007669"/>
    <property type="project" value="InterPro"/>
</dbReference>
<proteinExistence type="inferred from homology"/>
<evidence type="ECO:0000313" key="7">
    <source>
        <dbReference type="EMBL" id="PFG74840.1"/>
    </source>
</evidence>
<evidence type="ECO:0000256" key="4">
    <source>
        <dbReference type="ARBA" id="ARBA00023080"/>
    </source>
</evidence>
<keyword evidence="8" id="KW-1185">Reference proteome</keyword>
<dbReference type="NCBIfam" id="TIGR00576">
    <property type="entry name" value="dut"/>
    <property type="match status" value="1"/>
</dbReference>
<dbReference type="InterPro" id="IPR008181">
    <property type="entry name" value="dUTPase"/>
</dbReference>
<comment type="catalytic activity">
    <reaction evidence="5">
        <text>dUTP + H2O = dUMP + diphosphate + H(+)</text>
        <dbReference type="Rhea" id="RHEA:10248"/>
        <dbReference type="ChEBI" id="CHEBI:15377"/>
        <dbReference type="ChEBI" id="CHEBI:15378"/>
        <dbReference type="ChEBI" id="CHEBI:33019"/>
        <dbReference type="ChEBI" id="CHEBI:61555"/>
        <dbReference type="ChEBI" id="CHEBI:246422"/>
        <dbReference type="EC" id="3.6.1.23"/>
    </reaction>
</comment>
<protein>
    <recommendedName>
        <fullName evidence="2">dUTP diphosphatase</fullName>
        <ecNumber evidence="2">3.6.1.23</ecNumber>
    </recommendedName>
</protein>
<gene>
    <name evidence="7" type="ORF">A9A59_2085</name>
</gene>
<dbReference type="RefSeq" id="WP_098504195.1">
    <property type="nucleotide sequence ID" value="NZ_PDJQ01000001.1"/>
</dbReference>
<comment type="caution">
    <text evidence="7">The sequence shown here is derived from an EMBL/GenBank/DDBJ whole genome shotgun (WGS) entry which is preliminary data.</text>
</comment>
<dbReference type="Proteomes" id="UP000223071">
    <property type="component" value="Unassembled WGS sequence"/>
</dbReference>
<dbReference type="PANTHER" id="PTHR11241:SF0">
    <property type="entry name" value="DEOXYURIDINE 5'-TRIPHOSPHATE NUCLEOTIDOHYDROLASE"/>
    <property type="match status" value="1"/>
</dbReference>
<dbReference type="InterPro" id="IPR036157">
    <property type="entry name" value="dUTPase-like_sf"/>
</dbReference>
<sequence>MEVATVRVKLLRDGARVPTRATELASGFDLSACITGPVAIGNRPVLVPTGIALEIPPGIDAQVRPRSGLARHGVLCTFGTIDADYRGELLVTMYTIAPGIEHVVQPGDRIAQLVFTWLAPARFELSDDLAPTARGAGGHGSTGR</sequence>
<dbReference type="SUPFAM" id="SSF51283">
    <property type="entry name" value="dUTPase-like"/>
    <property type="match status" value="1"/>
</dbReference>
<dbReference type="GO" id="GO:0000287">
    <property type="term" value="F:magnesium ion binding"/>
    <property type="evidence" value="ECO:0007669"/>
    <property type="project" value="InterPro"/>
</dbReference>
<evidence type="ECO:0000256" key="2">
    <source>
        <dbReference type="ARBA" id="ARBA00012379"/>
    </source>
</evidence>
<dbReference type="InterPro" id="IPR029054">
    <property type="entry name" value="dUTPase-like"/>
</dbReference>
<organism evidence="7 8">
    <name type="scientific">Tepidiforma thermophila (strain KCTC 52669 / CGMCC 1.13589 / G233)</name>
    <dbReference type="NCBI Taxonomy" id="2761530"/>
    <lineage>
        <taxon>Bacteria</taxon>
        <taxon>Bacillati</taxon>
        <taxon>Chloroflexota</taxon>
        <taxon>Tepidiformia</taxon>
        <taxon>Tepidiformales</taxon>
        <taxon>Tepidiformaceae</taxon>
        <taxon>Tepidiforma</taxon>
    </lineage>
</organism>
<feature type="domain" description="dUTPase-like" evidence="6">
    <location>
        <begin position="15"/>
        <end position="143"/>
    </location>
</feature>
<dbReference type="Pfam" id="PF00692">
    <property type="entry name" value="dUTPase"/>
    <property type="match status" value="1"/>
</dbReference>
<reference evidence="7 8" key="1">
    <citation type="submission" date="2017-09" db="EMBL/GenBank/DDBJ databases">
        <title>Sequencing the genomes of two abundant thermophiles in Great Basin hot springs: Thermocrinis jamiesonii and novel Chloroflexi Thermoflexus hugenholtzii.</title>
        <authorList>
            <person name="Hedlund B."/>
        </authorList>
    </citation>
    <scope>NUCLEOTIDE SEQUENCE [LARGE SCALE GENOMIC DNA]</scope>
    <source>
        <strain evidence="7 8">G233</strain>
    </source>
</reference>
<name>A0A2A9HIA2_TEPT2</name>
<dbReference type="EMBL" id="PDJQ01000001">
    <property type="protein sequence ID" value="PFG74840.1"/>
    <property type="molecule type" value="Genomic_DNA"/>
</dbReference>
<evidence type="ECO:0000259" key="6">
    <source>
        <dbReference type="Pfam" id="PF00692"/>
    </source>
</evidence>
<comment type="similarity">
    <text evidence="1">Belongs to the dUTPase family.</text>
</comment>
<dbReference type="InterPro" id="IPR033704">
    <property type="entry name" value="dUTPase_trimeric"/>
</dbReference>
<dbReference type="GO" id="GO:0006226">
    <property type="term" value="P:dUMP biosynthetic process"/>
    <property type="evidence" value="ECO:0007669"/>
    <property type="project" value="InterPro"/>
</dbReference>
<evidence type="ECO:0000256" key="3">
    <source>
        <dbReference type="ARBA" id="ARBA00022801"/>
    </source>
</evidence>